<dbReference type="Proteomes" id="UP000004508">
    <property type="component" value="Unassembled WGS sequence"/>
</dbReference>
<evidence type="ECO:0000313" key="2">
    <source>
        <dbReference type="Proteomes" id="UP000004508"/>
    </source>
</evidence>
<evidence type="ECO:0008006" key="3">
    <source>
        <dbReference type="Google" id="ProtNLM"/>
    </source>
</evidence>
<organism evidence="1 2">
    <name type="scientific">Ktedonobacter racemifer DSM 44963</name>
    <dbReference type="NCBI Taxonomy" id="485913"/>
    <lineage>
        <taxon>Bacteria</taxon>
        <taxon>Bacillati</taxon>
        <taxon>Chloroflexota</taxon>
        <taxon>Ktedonobacteria</taxon>
        <taxon>Ktedonobacterales</taxon>
        <taxon>Ktedonobacteraceae</taxon>
        <taxon>Ktedonobacter</taxon>
    </lineage>
</organism>
<evidence type="ECO:0000313" key="1">
    <source>
        <dbReference type="EMBL" id="EFH80236.1"/>
    </source>
</evidence>
<protein>
    <recommendedName>
        <fullName evidence="3">DUF2357 domain-containing protein</fullName>
    </recommendedName>
</protein>
<gene>
    <name evidence="1" type="ORF">Krac_0816</name>
</gene>
<dbReference type="InParanoid" id="D6U8M5"/>
<comment type="caution">
    <text evidence="1">The sequence shown here is derived from an EMBL/GenBank/DDBJ whole genome shotgun (WGS) entry which is preliminary data.</text>
</comment>
<sequence>MLPEETSLATPHNDESHAAAWTQHLQRRVVRLLLQHDETLFRNQFRLFYTGSTLPQEPLWQQYDRYLKLYTLSNDLLNNIMPSIRRSLSLKAEHQRLVEQPPLRGNIDWGRTLERSWNDAPGQPPLEFSTRLRQRSLETRENLLTVAILQRYLKEIQITRDEPFLDEELSIQEQRILVSVEEQTERELAAPYARLLAEQAKHVNIDELSQEVATHLPPGNSAYRDLLAWWQRFQNFRLGRSADLSAFTLNSERDNEKRDAWLYEIWIVLELLHMLSEDNLLSSQDVQVATDQLQSAFLWQGRRFRLHYNRQLNTASGYESDWLNSPATRPDYAIERAEPLEIRHKGELIWREPPVLLDAKYYLGNLDGDNTHLPIKKLLGDMTLLNAHIGMLLFPQLPGQADNEGVPRVIQQANKQYNSTSASAQSVHLYQLQPTQPLSELQKRLREILDLAVQHLPERSAPVCQGVMLDPDTINASNTLQSSQLVLCPKRHIGPHAFDVINADTDCLQNARLCHVIDQPILPPFVVRAIDEKQLAQQTAQLRQRGETLLQLAEQNGDEERAELLRTRVINGIAHVTEQYVKQFAKTEDVEEEFERWVFTRHWKNDPSCLTQTNRDSLVSGEYIWKAFQRAELPDWAAPAVQFCRTLESELKRRFYDPRRRDFRLQRDFTLGTIPYIYQNLRAEQYNWNLLLQRVKDSGGKVEELEGIAQRMSKENISGKRNKLAHGENITRQLAADLRTSIIGDGGNPGILLWVVKNVNTR</sequence>
<dbReference type="STRING" id="485913.Krac_0816"/>
<dbReference type="EMBL" id="ADVG01000005">
    <property type="protein sequence ID" value="EFH80236.1"/>
    <property type="molecule type" value="Genomic_DNA"/>
</dbReference>
<dbReference type="OrthoDB" id="136938at2"/>
<dbReference type="RefSeq" id="WP_007922687.1">
    <property type="nucleotide sequence ID" value="NZ_ADVG01000005.1"/>
</dbReference>
<proteinExistence type="predicted"/>
<dbReference type="eggNOG" id="ENOG5033PIN">
    <property type="taxonomic scope" value="Bacteria"/>
</dbReference>
<reference evidence="1 2" key="1">
    <citation type="journal article" date="2011" name="Stand. Genomic Sci.">
        <title>Non-contiguous finished genome sequence and contextual data of the filamentous soil bacterium Ktedonobacter racemifer type strain (SOSP1-21).</title>
        <authorList>
            <person name="Chang Y.J."/>
            <person name="Land M."/>
            <person name="Hauser L."/>
            <person name="Chertkov O."/>
            <person name="Del Rio T.G."/>
            <person name="Nolan M."/>
            <person name="Copeland A."/>
            <person name="Tice H."/>
            <person name="Cheng J.F."/>
            <person name="Lucas S."/>
            <person name="Han C."/>
            <person name="Goodwin L."/>
            <person name="Pitluck S."/>
            <person name="Ivanova N."/>
            <person name="Ovchinikova G."/>
            <person name="Pati A."/>
            <person name="Chen A."/>
            <person name="Palaniappan K."/>
            <person name="Mavromatis K."/>
            <person name="Liolios K."/>
            <person name="Brettin T."/>
            <person name="Fiebig A."/>
            <person name="Rohde M."/>
            <person name="Abt B."/>
            <person name="Goker M."/>
            <person name="Detter J.C."/>
            <person name="Woyke T."/>
            <person name="Bristow J."/>
            <person name="Eisen J.A."/>
            <person name="Markowitz V."/>
            <person name="Hugenholtz P."/>
            <person name="Kyrpides N.C."/>
            <person name="Klenk H.P."/>
            <person name="Lapidus A."/>
        </authorList>
    </citation>
    <scope>NUCLEOTIDE SEQUENCE [LARGE SCALE GENOMIC DNA]</scope>
    <source>
        <strain evidence="2">DSM 44963</strain>
    </source>
</reference>
<dbReference type="AlphaFoldDB" id="D6U8M5"/>
<name>D6U8M5_KTERA</name>
<keyword evidence="2" id="KW-1185">Reference proteome</keyword>
<accession>D6U8M5</accession>